<evidence type="ECO:0000256" key="7">
    <source>
        <dbReference type="ARBA" id="ARBA00022833"/>
    </source>
</evidence>
<accession>A0A653C2T6</accession>
<evidence type="ECO:0000256" key="10">
    <source>
        <dbReference type="ARBA" id="ARBA00030079"/>
    </source>
</evidence>
<keyword evidence="17" id="KW-1185">Reference proteome</keyword>
<keyword evidence="9" id="KW-0539">Nucleus</keyword>
<evidence type="ECO:0000256" key="3">
    <source>
        <dbReference type="ARBA" id="ARBA00005293"/>
    </source>
</evidence>
<evidence type="ECO:0000259" key="14">
    <source>
        <dbReference type="PROSITE" id="PS51787"/>
    </source>
</evidence>
<evidence type="ECO:0000256" key="5">
    <source>
        <dbReference type="ARBA" id="ARBA00022723"/>
    </source>
</evidence>
<proteinExistence type="inferred from homology"/>
<keyword evidence="5" id="KW-0479">Metal-binding</keyword>
<evidence type="ECO:0000256" key="2">
    <source>
        <dbReference type="ARBA" id="ARBA00004906"/>
    </source>
</evidence>
<dbReference type="InterPro" id="IPR046336">
    <property type="entry name" value="Lon_prtase_N_sf"/>
</dbReference>
<comment type="subunit">
    <text evidence="12">Likely a component of a DCX (DDB1-CUL4-X-box) protein ligase complex. May interact with pic/DDB1.</text>
</comment>
<evidence type="ECO:0000256" key="11">
    <source>
        <dbReference type="ARBA" id="ARBA00046075"/>
    </source>
</evidence>
<dbReference type="InterPro" id="IPR034750">
    <property type="entry name" value="CULT"/>
</dbReference>
<dbReference type="InterPro" id="IPR004910">
    <property type="entry name" value="Yippee/Mis18/Cereblon"/>
</dbReference>
<comment type="subcellular location">
    <subcellularLocation>
        <location evidence="1">Nucleus</location>
    </subcellularLocation>
</comment>
<dbReference type="GO" id="GO:0016567">
    <property type="term" value="P:protein ubiquitination"/>
    <property type="evidence" value="ECO:0007669"/>
    <property type="project" value="UniProtKB-UniPathway"/>
</dbReference>
<dbReference type="InterPro" id="IPR015947">
    <property type="entry name" value="PUA-like_sf"/>
</dbReference>
<dbReference type="Proteomes" id="UP000410492">
    <property type="component" value="Unassembled WGS sequence"/>
</dbReference>
<comment type="similarity">
    <text evidence="3">Belongs to the CRBN family.</text>
</comment>
<feature type="region of interest" description="Disordered" evidence="13">
    <location>
        <begin position="1"/>
        <end position="54"/>
    </location>
</feature>
<feature type="domain" description="Lon N-terminal" evidence="14">
    <location>
        <begin position="81"/>
        <end position="305"/>
    </location>
</feature>
<evidence type="ECO:0000259" key="15">
    <source>
        <dbReference type="PROSITE" id="PS51788"/>
    </source>
</evidence>
<sequence length="440" mass="50640">MSDQENWGEDDDNDPDYVPPVEIENGHVTSTTEDDSESSDDDVPTTSTNGEFNTDLPTAHKYLGKLKHVSGYTLYDDGETLEVLAIYTTTMVFPGFTLPLVMNNYSEMSVMQTYIEKNSVFVLICANSKLNGLFEYGVTMEIFEAQVRNNALHIKAKGRQRCKLLGELKNWGGQLKQVNVKIMAEPEITSPICNTQMYTLKRLRPYTSKNYCDITKNYKYRRYHLCQYPIESWVYDKYEVSYYVQLLLEGLSNYVGEYIPSDPVMLSYWFAQNYLLLHEERLHLLQLNSALERLRMEYKFLKRVRTIRCSGCDVEISDPTKVFAMSKDGIQSNYVNPGGHNYETVTVTSAQNFQLEGKPSKQFSWFPGYAWTIMHCKNCGKHLGWRFTSSTSKPYCFYGLAKGGIKVDIEGGWHGTKLRIFTAIFEETRGTTFSRDYIPL</sequence>
<evidence type="ECO:0000256" key="1">
    <source>
        <dbReference type="ARBA" id="ARBA00004123"/>
    </source>
</evidence>
<keyword evidence="6" id="KW-0833">Ubl conjugation pathway</keyword>
<dbReference type="GO" id="GO:0005634">
    <property type="term" value="C:nucleus"/>
    <property type="evidence" value="ECO:0007669"/>
    <property type="project" value="UniProtKB-SubCell"/>
</dbReference>
<dbReference type="OrthoDB" id="267517at2759"/>
<evidence type="ECO:0000256" key="4">
    <source>
        <dbReference type="ARBA" id="ARBA00014394"/>
    </source>
</evidence>
<evidence type="ECO:0000256" key="6">
    <source>
        <dbReference type="ARBA" id="ARBA00022786"/>
    </source>
</evidence>
<dbReference type="SMART" id="SM00464">
    <property type="entry name" value="LON"/>
    <property type="match status" value="1"/>
</dbReference>
<dbReference type="Gene3D" id="1.20.58.1480">
    <property type="match status" value="1"/>
</dbReference>
<dbReference type="GO" id="GO:0046872">
    <property type="term" value="F:metal ion binding"/>
    <property type="evidence" value="ECO:0007669"/>
    <property type="project" value="UniProtKB-KW"/>
</dbReference>
<feature type="domain" description="CULT" evidence="15">
    <location>
        <begin position="304"/>
        <end position="409"/>
    </location>
</feature>
<evidence type="ECO:0000256" key="12">
    <source>
        <dbReference type="ARBA" id="ARBA00046796"/>
    </source>
</evidence>
<keyword evidence="7" id="KW-0862">Zinc</keyword>
<dbReference type="AlphaFoldDB" id="A0A653C2T6"/>
<dbReference type="SUPFAM" id="SSF88697">
    <property type="entry name" value="PUA domain-like"/>
    <property type="match status" value="1"/>
</dbReference>
<reference evidence="16 17" key="1">
    <citation type="submission" date="2019-01" db="EMBL/GenBank/DDBJ databases">
        <authorList>
            <person name="Sayadi A."/>
        </authorList>
    </citation>
    <scope>NUCLEOTIDE SEQUENCE [LARGE SCALE GENOMIC DNA]</scope>
</reference>
<feature type="compositionally biased region" description="Acidic residues" evidence="13">
    <location>
        <begin position="1"/>
        <end position="15"/>
    </location>
</feature>
<organism evidence="16 17">
    <name type="scientific">Callosobruchus maculatus</name>
    <name type="common">Southern cowpea weevil</name>
    <name type="synonym">Pulse bruchid</name>
    <dbReference type="NCBI Taxonomy" id="64391"/>
    <lineage>
        <taxon>Eukaryota</taxon>
        <taxon>Metazoa</taxon>
        <taxon>Ecdysozoa</taxon>
        <taxon>Arthropoda</taxon>
        <taxon>Hexapoda</taxon>
        <taxon>Insecta</taxon>
        <taxon>Pterygota</taxon>
        <taxon>Neoptera</taxon>
        <taxon>Endopterygota</taxon>
        <taxon>Coleoptera</taxon>
        <taxon>Polyphaga</taxon>
        <taxon>Cucujiformia</taxon>
        <taxon>Chrysomeloidea</taxon>
        <taxon>Chrysomelidae</taxon>
        <taxon>Bruchinae</taxon>
        <taxon>Bruchini</taxon>
        <taxon>Callosobruchus</taxon>
    </lineage>
</organism>
<dbReference type="Pfam" id="PF02190">
    <property type="entry name" value="LON_substr_bdg"/>
    <property type="match status" value="1"/>
</dbReference>
<evidence type="ECO:0000313" key="17">
    <source>
        <dbReference type="Proteomes" id="UP000410492"/>
    </source>
</evidence>
<keyword evidence="8" id="KW-0832">Ubl conjugation</keyword>
<dbReference type="FunFam" id="2.170.150.20:FF:000007">
    <property type="entry name" value="Protein cereblon"/>
    <property type="match status" value="1"/>
</dbReference>
<evidence type="ECO:0000256" key="13">
    <source>
        <dbReference type="SAM" id="MobiDB-lite"/>
    </source>
</evidence>
<dbReference type="UniPathway" id="UPA00143"/>
<dbReference type="Pfam" id="PF03226">
    <property type="entry name" value="Yippee-Mis18"/>
    <property type="match status" value="1"/>
</dbReference>
<protein>
    <recommendedName>
        <fullName evidence="4">Protein cereblon</fullName>
    </recommendedName>
    <alternativeName>
        <fullName evidence="10">Protein ohgata</fullName>
    </alternativeName>
</protein>
<dbReference type="Gene3D" id="2.170.150.20">
    <property type="entry name" value="Peptide methionine sulfoxide reductase"/>
    <property type="match status" value="1"/>
</dbReference>
<evidence type="ECO:0000256" key="8">
    <source>
        <dbReference type="ARBA" id="ARBA00022843"/>
    </source>
</evidence>
<evidence type="ECO:0000256" key="9">
    <source>
        <dbReference type="ARBA" id="ARBA00023242"/>
    </source>
</evidence>
<dbReference type="Gene3D" id="2.30.130.40">
    <property type="entry name" value="LON domain-like"/>
    <property type="match status" value="1"/>
</dbReference>
<feature type="compositionally biased region" description="Acidic residues" evidence="13">
    <location>
        <begin position="32"/>
        <end position="43"/>
    </location>
</feature>
<dbReference type="PROSITE" id="PS51788">
    <property type="entry name" value="CULT"/>
    <property type="match status" value="1"/>
</dbReference>
<comment type="pathway">
    <text evidence="2">Protein modification; protein ubiquitination.</text>
</comment>
<evidence type="ECO:0000313" key="16">
    <source>
        <dbReference type="EMBL" id="VEN42161.1"/>
    </source>
</evidence>
<gene>
    <name evidence="16" type="ORF">CALMAC_LOCUS5752</name>
</gene>
<dbReference type="EMBL" id="CAACVG010006856">
    <property type="protein sequence ID" value="VEN42161.1"/>
    <property type="molecule type" value="Genomic_DNA"/>
</dbReference>
<comment type="function">
    <text evidence="11">Substrate recognition component of a DCX (DDB1-CUL4-X-box) E3 protein ligase complex that mediates the ubiquitination and subsequent proteasomal degradation of target proteins. Has an essential role in mediating growth by negatively regulating insulin signaling. It also has a role in maintaining presynaptic function in the neuromuscular junction synapses of third-instar larvae.</text>
</comment>
<dbReference type="CDD" id="cd15777">
    <property type="entry name" value="CRBN_C_like"/>
    <property type="match status" value="1"/>
</dbReference>
<name>A0A653C2T6_CALMS</name>
<dbReference type="InterPro" id="IPR003111">
    <property type="entry name" value="Lon_prtase_N"/>
</dbReference>
<dbReference type="PROSITE" id="PS51787">
    <property type="entry name" value="LON_N"/>
    <property type="match status" value="1"/>
</dbReference>